<dbReference type="AlphaFoldDB" id="A0A2D2CYR1"/>
<sequence length="72" mass="8285">MTWFSGAEDDGLLIVQHTRIKSPPIGRYGPHLSPIGAMTMARMRHERTFVAGDSRDRFPWISRTFAKRIGWL</sequence>
<name>A0A2D2CYR1_METT3</name>
<organism evidence="1 2">
    <name type="scientific">Methylosinus trichosporium (strain ATCC 35070 / NCIMB 11131 / UNIQEM 75 / OB3b)</name>
    <dbReference type="NCBI Taxonomy" id="595536"/>
    <lineage>
        <taxon>Bacteria</taxon>
        <taxon>Pseudomonadati</taxon>
        <taxon>Pseudomonadota</taxon>
        <taxon>Alphaproteobacteria</taxon>
        <taxon>Hyphomicrobiales</taxon>
        <taxon>Methylocystaceae</taxon>
        <taxon>Methylosinus</taxon>
    </lineage>
</organism>
<dbReference type="EMBL" id="CP023737">
    <property type="protein sequence ID" value="ATQ67878.1"/>
    <property type="molecule type" value="Genomic_DNA"/>
</dbReference>
<proteinExistence type="predicted"/>
<evidence type="ECO:0000313" key="2">
    <source>
        <dbReference type="Proteomes" id="UP000230709"/>
    </source>
</evidence>
<evidence type="ECO:0000313" key="1">
    <source>
        <dbReference type="EMBL" id="ATQ67878.1"/>
    </source>
</evidence>
<gene>
    <name evidence="1" type="ORF">CQW49_08195</name>
</gene>
<reference evidence="2" key="1">
    <citation type="submission" date="2017-10" db="EMBL/GenBank/DDBJ databases">
        <title>Completed PacBio SMRT sequence of Methylosinus trichosporium OB3b reveals presence of a third large plasmid.</title>
        <authorList>
            <person name="Charles T.C."/>
            <person name="Lynch M.D.J."/>
            <person name="Heil J.R."/>
            <person name="Cheng J."/>
        </authorList>
    </citation>
    <scope>NUCLEOTIDE SEQUENCE [LARGE SCALE GENOMIC DNA]</scope>
    <source>
        <strain evidence="2">OB3b</strain>
    </source>
</reference>
<keyword evidence="2" id="KW-1185">Reference proteome</keyword>
<protein>
    <submittedName>
        <fullName evidence="1">Uncharacterized protein</fullName>
    </submittedName>
</protein>
<dbReference type="KEGG" id="mtw:CQW49_08195"/>
<dbReference type="Proteomes" id="UP000230709">
    <property type="component" value="Chromosome"/>
</dbReference>
<accession>A0A2D2CYR1</accession>